<organism evidence="3 4">
    <name type="scientific">Maudiozyma exigua</name>
    <name type="common">Yeast</name>
    <name type="synonym">Kazachstania exigua</name>
    <dbReference type="NCBI Taxonomy" id="34358"/>
    <lineage>
        <taxon>Eukaryota</taxon>
        <taxon>Fungi</taxon>
        <taxon>Dikarya</taxon>
        <taxon>Ascomycota</taxon>
        <taxon>Saccharomycotina</taxon>
        <taxon>Saccharomycetes</taxon>
        <taxon>Saccharomycetales</taxon>
        <taxon>Saccharomycetaceae</taxon>
        <taxon>Maudiozyma</taxon>
    </lineage>
</organism>
<evidence type="ECO:0000313" key="4">
    <source>
        <dbReference type="Proteomes" id="UP000750334"/>
    </source>
</evidence>
<gene>
    <name evidence="3" type="ORF">C6P45_002137</name>
</gene>
<accession>A0A9P7BAV1</accession>
<comment type="caution">
    <text evidence="3">The sequence shown here is derived from an EMBL/GenBank/DDBJ whole genome shotgun (WGS) entry which is preliminary data.</text>
</comment>
<evidence type="ECO:0000256" key="2">
    <source>
        <dbReference type="SAM" id="MobiDB-lite"/>
    </source>
</evidence>
<evidence type="ECO:0000313" key="3">
    <source>
        <dbReference type="EMBL" id="KAG0670571.1"/>
    </source>
</evidence>
<dbReference type="OrthoDB" id="548474at2759"/>
<dbReference type="Proteomes" id="UP000750334">
    <property type="component" value="Unassembled WGS sequence"/>
</dbReference>
<protein>
    <submittedName>
        <fullName evidence="3">Uncharacterized protein</fullName>
    </submittedName>
</protein>
<dbReference type="GO" id="GO:0070682">
    <property type="term" value="P:proteasome regulatory particle assembly"/>
    <property type="evidence" value="ECO:0007669"/>
    <property type="project" value="InterPro"/>
</dbReference>
<feature type="coiled-coil region" evidence="1">
    <location>
        <begin position="24"/>
        <end position="51"/>
    </location>
</feature>
<proteinExistence type="predicted"/>
<dbReference type="EMBL" id="PUHR01000021">
    <property type="protein sequence ID" value="KAG0670571.1"/>
    <property type="molecule type" value="Genomic_DNA"/>
</dbReference>
<feature type="region of interest" description="Disordered" evidence="2">
    <location>
        <begin position="111"/>
        <end position="141"/>
    </location>
</feature>
<dbReference type="PANTHER" id="PTHR40422:SF1">
    <property type="entry name" value="TRANSLATION MACHINERY-ASSOCIATED PROTEIN 17"/>
    <property type="match status" value="1"/>
</dbReference>
<evidence type="ECO:0000256" key="1">
    <source>
        <dbReference type="SAM" id="Coils"/>
    </source>
</evidence>
<sequence>MSAEGVKRPIQIEEFKVAIRESSDEELQRVKNEIQNNIRHLEKSNKSLRAYINKIEGKASKDEVLDEIEEFDNIDSNDLDLFKDSLQENEIILKNNRERIDALEQEHIYRTSESNTTATATQSTTTQKHASTNVEPTSVYL</sequence>
<feature type="compositionally biased region" description="Low complexity" evidence="2">
    <location>
        <begin position="111"/>
        <end position="132"/>
    </location>
</feature>
<dbReference type="InterPro" id="IPR038966">
    <property type="entry name" value="TMA17"/>
</dbReference>
<name>A0A9P7BAV1_MAUEX</name>
<reference evidence="3 4" key="1">
    <citation type="submission" date="2020-11" db="EMBL/GenBank/DDBJ databases">
        <title>Kefir isolates.</title>
        <authorList>
            <person name="Marcisauskas S."/>
            <person name="Kim Y."/>
            <person name="Blasche S."/>
        </authorList>
    </citation>
    <scope>NUCLEOTIDE SEQUENCE [LARGE SCALE GENOMIC DNA]</scope>
    <source>
        <strain evidence="3 4">OG2</strain>
    </source>
</reference>
<dbReference type="PANTHER" id="PTHR40422">
    <property type="entry name" value="TRANSLATION MACHINERY-ASSOCIATED PROTEIN 17"/>
    <property type="match status" value="1"/>
</dbReference>
<keyword evidence="1" id="KW-0175">Coiled coil</keyword>
<dbReference type="AlphaFoldDB" id="A0A9P7BAV1"/>
<keyword evidence="4" id="KW-1185">Reference proteome</keyword>
<dbReference type="GO" id="GO:0030674">
    <property type="term" value="F:protein-macromolecule adaptor activity"/>
    <property type="evidence" value="ECO:0007669"/>
    <property type="project" value="TreeGrafter"/>
</dbReference>